<evidence type="ECO:0000313" key="3">
    <source>
        <dbReference type="EMBL" id="VDI52967.1"/>
    </source>
</evidence>
<feature type="region of interest" description="Disordered" evidence="1">
    <location>
        <begin position="101"/>
        <end position="307"/>
    </location>
</feature>
<feature type="compositionally biased region" description="Basic and acidic residues" evidence="1">
    <location>
        <begin position="34"/>
        <end position="47"/>
    </location>
</feature>
<name>A0A8B6FSR5_MYTGA</name>
<sequence length="307" mass="32407">MRLWLYVALLCIYLTEYSIETASIVRDASSEDSQSVRRSEQGDHTIHYDPVPITPPPLIPTTPPVVRVKRSDSDVQSGLKAFGFAVGGGYPGVTYVKFGPPPSPPSPPSSGLYHSPPSSSSNYGIPPPPPNPLAGYGLPAPVPPSPPAGYVLPRVPPSPPSGYVPPRVPPSQPSGYVAPRVPPSQPSGYVAPRVPPSQPSGYVPPRIPPSQPAGYVPPRVPPSPPAGYIPPHFALPSNGQQSSSDTSSSDSGIGGSVLIHPMLNNYPYSDNLPPVDFDVPEPADYIMPPRRKYHGGSGGRRKSVPSY</sequence>
<proteinExistence type="predicted"/>
<protein>
    <submittedName>
        <fullName evidence="3">Uncharacterized protein</fullName>
    </submittedName>
</protein>
<feature type="compositionally biased region" description="Low complexity" evidence="1">
    <location>
        <begin position="109"/>
        <end position="124"/>
    </location>
</feature>
<feature type="compositionally biased region" description="Pro residues" evidence="1">
    <location>
        <begin position="218"/>
        <end position="228"/>
    </location>
</feature>
<evidence type="ECO:0000256" key="1">
    <source>
        <dbReference type="SAM" id="MobiDB-lite"/>
    </source>
</evidence>
<accession>A0A8B6FSR5</accession>
<feature type="compositionally biased region" description="Low complexity" evidence="1">
    <location>
        <begin position="237"/>
        <end position="251"/>
    </location>
</feature>
<organism evidence="3 4">
    <name type="scientific">Mytilus galloprovincialis</name>
    <name type="common">Mediterranean mussel</name>
    <dbReference type="NCBI Taxonomy" id="29158"/>
    <lineage>
        <taxon>Eukaryota</taxon>
        <taxon>Metazoa</taxon>
        <taxon>Spiralia</taxon>
        <taxon>Lophotrochozoa</taxon>
        <taxon>Mollusca</taxon>
        <taxon>Bivalvia</taxon>
        <taxon>Autobranchia</taxon>
        <taxon>Pteriomorphia</taxon>
        <taxon>Mytilida</taxon>
        <taxon>Mytiloidea</taxon>
        <taxon>Mytilidae</taxon>
        <taxon>Mytilinae</taxon>
        <taxon>Mytilus</taxon>
    </lineage>
</organism>
<dbReference type="EMBL" id="UYJE01007247">
    <property type="protein sequence ID" value="VDI52967.1"/>
    <property type="molecule type" value="Genomic_DNA"/>
</dbReference>
<gene>
    <name evidence="3" type="ORF">MGAL_10B041492</name>
</gene>
<feature type="compositionally biased region" description="Pro residues" evidence="1">
    <location>
        <begin position="154"/>
        <end position="172"/>
    </location>
</feature>
<feature type="compositionally biased region" description="Basic residues" evidence="1">
    <location>
        <begin position="289"/>
        <end position="307"/>
    </location>
</feature>
<comment type="caution">
    <text evidence="3">The sequence shown here is derived from an EMBL/GenBank/DDBJ whole genome shotgun (WGS) entry which is preliminary data.</text>
</comment>
<dbReference type="AlphaFoldDB" id="A0A8B6FSR5"/>
<evidence type="ECO:0000313" key="4">
    <source>
        <dbReference type="Proteomes" id="UP000596742"/>
    </source>
</evidence>
<dbReference type="PRINTS" id="PR01217">
    <property type="entry name" value="PRICHEXTENSN"/>
</dbReference>
<keyword evidence="4" id="KW-1185">Reference proteome</keyword>
<dbReference type="Proteomes" id="UP000596742">
    <property type="component" value="Unassembled WGS sequence"/>
</dbReference>
<feature type="chain" id="PRO_5032636986" evidence="2">
    <location>
        <begin position="22"/>
        <end position="307"/>
    </location>
</feature>
<evidence type="ECO:0000256" key="2">
    <source>
        <dbReference type="SAM" id="SignalP"/>
    </source>
</evidence>
<keyword evidence="2" id="KW-0732">Signal</keyword>
<reference evidence="3" key="1">
    <citation type="submission" date="2018-11" db="EMBL/GenBank/DDBJ databases">
        <authorList>
            <person name="Alioto T."/>
            <person name="Alioto T."/>
        </authorList>
    </citation>
    <scope>NUCLEOTIDE SEQUENCE</scope>
</reference>
<feature type="signal peptide" evidence="2">
    <location>
        <begin position="1"/>
        <end position="21"/>
    </location>
</feature>
<feature type="region of interest" description="Disordered" evidence="1">
    <location>
        <begin position="26"/>
        <end position="54"/>
    </location>
</feature>